<evidence type="ECO:0000256" key="6">
    <source>
        <dbReference type="ARBA" id="ARBA00022833"/>
    </source>
</evidence>
<evidence type="ECO:0000256" key="1">
    <source>
        <dbReference type="ARBA" id="ARBA00004123"/>
    </source>
</evidence>
<dbReference type="PROSITE" id="PS50157">
    <property type="entry name" value="ZINC_FINGER_C2H2_2"/>
    <property type="match status" value="4"/>
</dbReference>
<comment type="caution">
    <text evidence="12">The sequence shown here is derived from an EMBL/GenBank/DDBJ whole genome shotgun (WGS) entry which is preliminary data.</text>
</comment>
<dbReference type="SUPFAM" id="SSF57667">
    <property type="entry name" value="beta-beta-alpha zinc fingers"/>
    <property type="match status" value="2"/>
</dbReference>
<keyword evidence="4" id="KW-0677">Repeat</keyword>
<reference evidence="12 13" key="1">
    <citation type="submission" date="2021-06" db="EMBL/GenBank/DDBJ databases">
        <title>A haploid diamondback moth (Plutella xylostella L.) genome assembly resolves 31 chromosomes and identifies a diamide resistance mutation.</title>
        <authorList>
            <person name="Ward C.M."/>
            <person name="Perry K.D."/>
            <person name="Baker G."/>
            <person name="Powis K."/>
            <person name="Heckel D.G."/>
            <person name="Baxter S.W."/>
        </authorList>
    </citation>
    <scope>NUCLEOTIDE SEQUENCE [LARGE SCALE GENOMIC DNA]</scope>
    <source>
        <strain evidence="12 13">LV</strain>
        <tissue evidence="12">Single pupa</tissue>
    </source>
</reference>
<evidence type="ECO:0000256" key="2">
    <source>
        <dbReference type="ARBA" id="ARBA00010831"/>
    </source>
</evidence>
<dbReference type="EMBL" id="JAHIBW010000015">
    <property type="protein sequence ID" value="KAG7304048.1"/>
    <property type="molecule type" value="Genomic_DNA"/>
</dbReference>
<evidence type="ECO:0000256" key="8">
    <source>
        <dbReference type="ARBA" id="ARBA00023242"/>
    </source>
</evidence>
<protein>
    <recommendedName>
        <fullName evidence="11">C2H2-type domain-containing protein</fullName>
    </recommendedName>
</protein>
<dbReference type="Gene3D" id="3.30.160.60">
    <property type="entry name" value="Classic Zinc Finger"/>
    <property type="match status" value="4"/>
</dbReference>
<evidence type="ECO:0000256" key="4">
    <source>
        <dbReference type="ARBA" id="ARBA00022737"/>
    </source>
</evidence>
<evidence type="ECO:0000313" key="12">
    <source>
        <dbReference type="EMBL" id="KAG7304048.1"/>
    </source>
</evidence>
<feature type="domain" description="C2H2-type" evidence="11">
    <location>
        <begin position="154"/>
        <end position="183"/>
    </location>
</feature>
<evidence type="ECO:0000256" key="7">
    <source>
        <dbReference type="ARBA" id="ARBA00023125"/>
    </source>
</evidence>
<feature type="domain" description="C2H2-type" evidence="11">
    <location>
        <begin position="98"/>
        <end position="125"/>
    </location>
</feature>
<evidence type="ECO:0000256" key="10">
    <source>
        <dbReference type="SAM" id="MobiDB-lite"/>
    </source>
</evidence>
<dbReference type="PROSITE" id="PS00028">
    <property type="entry name" value="ZINC_FINGER_C2H2_1"/>
    <property type="match status" value="3"/>
</dbReference>
<dbReference type="InterPro" id="IPR043359">
    <property type="entry name" value="GLI-like"/>
</dbReference>
<evidence type="ECO:0000256" key="5">
    <source>
        <dbReference type="ARBA" id="ARBA00022771"/>
    </source>
</evidence>
<dbReference type="Pfam" id="PF23561">
    <property type="entry name" value="zf-C2H2_15"/>
    <property type="match status" value="1"/>
</dbReference>
<keyword evidence="6" id="KW-0862">Zinc</keyword>
<organism evidence="12 13">
    <name type="scientific">Plutella xylostella</name>
    <name type="common">Diamondback moth</name>
    <name type="synonym">Plutella maculipennis</name>
    <dbReference type="NCBI Taxonomy" id="51655"/>
    <lineage>
        <taxon>Eukaryota</taxon>
        <taxon>Metazoa</taxon>
        <taxon>Ecdysozoa</taxon>
        <taxon>Arthropoda</taxon>
        <taxon>Hexapoda</taxon>
        <taxon>Insecta</taxon>
        <taxon>Pterygota</taxon>
        <taxon>Neoptera</taxon>
        <taxon>Endopterygota</taxon>
        <taxon>Lepidoptera</taxon>
        <taxon>Glossata</taxon>
        <taxon>Ditrysia</taxon>
        <taxon>Yponomeutoidea</taxon>
        <taxon>Plutellidae</taxon>
        <taxon>Plutella</taxon>
    </lineage>
</organism>
<dbReference type="InterPro" id="IPR036236">
    <property type="entry name" value="Znf_C2H2_sf"/>
</dbReference>
<comment type="subcellular location">
    <subcellularLocation>
        <location evidence="1">Nucleus</location>
    </subcellularLocation>
</comment>
<feature type="compositionally biased region" description="Basic and acidic residues" evidence="10">
    <location>
        <begin position="212"/>
        <end position="224"/>
    </location>
</feature>
<evidence type="ECO:0000256" key="9">
    <source>
        <dbReference type="PROSITE-ProRule" id="PRU00042"/>
    </source>
</evidence>
<comment type="similarity">
    <text evidence="2">Belongs to the GLI C2H2-type zinc-finger protein family.</text>
</comment>
<evidence type="ECO:0000259" key="11">
    <source>
        <dbReference type="PROSITE" id="PS50157"/>
    </source>
</evidence>
<feature type="domain" description="C2H2-type" evidence="11">
    <location>
        <begin position="126"/>
        <end position="153"/>
    </location>
</feature>
<dbReference type="Pfam" id="PF00096">
    <property type="entry name" value="zf-C2H2"/>
    <property type="match status" value="2"/>
</dbReference>
<keyword evidence="13" id="KW-1185">Reference proteome</keyword>
<keyword evidence="8" id="KW-0539">Nucleus</keyword>
<name>A0ABQ7QFR2_PLUXY</name>
<dbReference type="PANTHER" id="PTHR45718">
    <property type="entry name" value="TRANSCRIPTIONAL ACTIVATOR CUBITUS INTERRUPTUS"/>
    <property type="match status" value="1"/>
</dbReference>
<dbReference type="Proteomes" id="UP000823941">
    <property type="component" value="Chromosome 15"/>
</dbReference>
<keyword evidence="7" id="KW-0238">DNA-binding</keyword>
<accession>A0ABQ7QFR2</accession>
<feature type="domain" description="C2H2-type" evidence="11">
    <location>
        <begin position="184"/>
        <end position="215"/>
    </location>
</feature>
<evidence type="ECO:0000256" key="3">
    <source>
        <dbReference type="ARBA" id="ARBA00022723"/>
    </source>
</evidence>
<feature type="region of interest" description="Disordered" evidence="10">
    <location>
        <begin position="208"/>
        <end position="237"/>
    </location>
</feature>
<gene>
    <name evidence="12" type="ORF">JYU34_010974</name>
</gene>
<dbReference type="InterPro" id="IPR013087">
    <property type="entry name" value="Znf_C2H2_type"/>
</dbReference>
<dbReference type="PANTHER" id="PTHR45718:SF8">
    <property type="entry name" value="GLIS FAMILY ZINC FINGER 2"/>
    <property type="match status" value="1"/>
</dbReference>
<keyword evidence="5 9" id="KW-0863">Zinc-finger</keyword>
<proteinExistence type="inferred from homology"/>
<evidence type="ECO:0000313" key="13">
    <source>
        <dbReference type="Proteomes" id="UP000823941"/>
    </source>
</evidence>
<dbReference type="SMART" id="SM00355">
    <property type="entry name" value="ZnF_C2H2"/>
    <property type="match status" value="5"/>
</dbReference>
<dbReference type="InterPro" id="IPR056436">
    <property type="entry name" value="Znf-C2H2_ZIC1-5/GLI1-3-like"/>
</dbReference>
<sequence length="385" mass="43895">MLVFPHWRPEGPVEACRGLRWAPPERFASYIARPLAQPAIVYNTLPLQSSDEESSPGEEVCGWRGCGARVAGVARLSAHVARAHAQPRADGLFYCGWEDCARPNRGFNARYKMLVHVRTHTNERPHTCTQCNKSFSRAENLKIHLRSHSGEKPYACPYQGCGKAYSNSSDRFKHTRTHTVDKPYCCKVPGCSKRYTDPSSLRKHVKTYKHFVPKDSPRSSDNSREASPYSDVDSSTYQTHIPYHSPPRTMSPVQFSSVPSIAASSPSRYPAAVERVTYSPLEPSMYALRVPTYEMSYTEYSQMYEHAYRSYYSTGMDYPMLRSPEKVYAYDDVPMTEAKLTERQDLMYRPIEEMPLNLKCVKQADSNPMEELVRRDLPLDLSTKS</sequence>
<keyword evidence="3" id="KW-0479">Metal-binding</keyword>